<name>J9GAL2_9ZZZZ</name>
<proteinExistence type="predicted"/>
<dbReference type="EMBL" id="AMCI01004091">
    <property type="protein sequence ID" value="EJW98802.1"/>
    <property type="molecule type" value="Genomic_DNA"/>
</dbReference>
<feature type="non-terminal residue" evidence="1">
    <location>
        <position position="27"/>
    </location>
</feature>
<comment type="caution">
    <text evidence="1">The sequence shown here is derived from an EMBL/GenBank/DDBJ whole genome shotgun (WGS) entry which is preliminary data.</text>
</comment>
<organism evidence="1">
    <name type="scientific">gut metagenome</name>
    <dbReference type="NCBI Taxonomy" id="749906"/>
    <lineage>
        <taxon>unclassified sequences</taxon>
        <taxon>metagenomes</taxon>
        <taxon>organismal metagenomes</taxon>
    </lineage>
</organism>
<gene>
    <name evidence="1" type="ORF">EVA_13090</name>
</gene>
<sequence length="27" mass="2962">MVFITKIENGTTVNEGYCLKCARSLGI</sequence>
<dbReference type="AlphaFoldDB" id="J9GAL2"/>
<evidence type="ECO:0000313" key="1">
    <source>
        <dbReference type="EMBL" id="EJW98802.1"/>
    </source>
</evidence>
<protein>
    <submittedName>
        <fullName evidence="1">Uncharacterized protein</fullName>
    </submittedName>
</protein>
<reference evidence="1" key="1">
    <citation type="journal article" date="2012" name="PLoS ONE">
        <title>Gene sets for utilization of primary and secondary nutrition supplies in the distal gut of endangered iberian lynx.</title>
        <authorList>
            <person name="Alcaide M."/>
            <person name="Messina E."/>
            <person name="Richter M."/>
            <person name="Bargiela R."/>
            <person name="Peplies J."/>
            <person name="Huws S.A."/>
            <person name="Newbold C.J."/>
            <person name="Golyshin P.N."/>
            <person name="Simon M.A."/>
            <person name="Lopez G."/>
            <person name="Yakimov M.M."/>
            <person name="Ferrer M."/>
        </authorList>
    </citation>
    <scope>NUCLEOTIDE SEQUENCE</scope>
</reference>
<accession>J9GAL2</accession>